<dbReference type="GO" id="GO:0060271">
    <property type="term" value="P:cilium assembly"/>
    <property type="evidence" value="ECO:0007669"/>
    <property type="project" value="UniProtKB-UniRule"/>
</dbReference>
<dbReference type="GO" id="GO:0005634">
    <property type="term" value="C:nucleus"/>
    <property type="evidence" value="ECO:0007669"/>
    <property type="project" value="TreeGrafter"/>
</dbReference>
<comment type="subcellular location">
    <subcellularLocation>
        <location evidence="3">Cytoplasm</location>
        <location evidence="3">Cytoskeleton</location>
        <location evidence="3">Cilium axoneme</location>
    </subcellularLocation>
</comment>
<evidence type="ECO:0000256" key="3">
    <source>
        <dbReference type="RuleBase" id="RU367040"/>
    </source>
</evidence>
<accession>A0A0B6ZL75</accession>
<dbReference type="Pfam" id="PF03148">
    <property type="entry name" value="Tektin"/>
    <property type="match status" value="1"/>
</dbReference>
<dbReference type="PANTHER" id="PTHR19960">
    <property type="entry name" value="TEKTIN"/>
    <property type="match status" value="1"/>
</dbReference>
<comment type="similarity">
    <text evidence="1 3">Belongs to the tektin family.</text>
</comment>
<dbReference type="GO" id="GO:0005930">
    <property type="term" value="C:axoneme"/>
    <property type="evidence" value="ECO:0007669"/>
    <property type="project" value="UniProtKB-SubCell"/>
</dbReference>
<sequence>MTKFNALRRQRPNYREQKLSSKCELCCDAAQCGLVDEVRQLYVGKNALEEKLKQVQHAFHDLYKKLHHLNENIALKTQSLRLDNHCLECMSEIEFSSNDTNKEQPQSIDNNQQE</sequence>
<dbReference type="InterPro" id="IPR048256">
    <property type="entry name" value="Tektin-like"/>
</dbReference>
<dbReference type="EMBL" id="HACG01022524">
    <property type="protein sequence ID" value="CEK69389.1"/>
    <property type="molecule type" value="Transcribed_RNA"/>
</dbReference>
<proteinExistence type="inferred from homology"/>
<dbReference type="PANTHER" id="PTHR19960:SF7">
    <property type="entry name" value="TEKTIN"/>
    <property type="match status" value="1"/>
</dbReference>
<keyword evidence="3" id="KW-0966">Cell projection</keyword>
<keyword evidence="2" id="KW-0963">Cytoplasm</keyword>
<evidence type="ECO:0000256" key="1">
    <source>
        <dbReference type="ARBA" id="ARBA00007209"/>
    </source>
</evidence>
<protein>
    <recommendedName>
        <fullName evidence="3">Tektin</fullName>
    </recommendedName>
</protein>
<keyword evidence="3" id="KW-0282">Flagellum</keyword>
<dbReference type="GO" id="GO:0015630">
    <property type="term" value="C:microtubule cytoskeleton"/>
    <property type="evidence" value="ECO:0007669"/>
    <property type="project" value="UniProtKB-UniRule"/>
</dbReference>
<dbReference type="GO" id="GO:0060294">
    <property type="term" value="P:cilium movement involved in cell motility"/>
    <property type="evidence" value="ECO:0007669"/>
    <property type="project" value="UniProtKB-UniRule"/>
</dbReference>
<evidence type="ECO:0000313" key="4">
    <source>
        <dbReference type="EMBL" id="CEK69389.1"/>
    </source>
</evidence>
<gene>
    <name evidence="4" type="primary">ORF70072</name>
</gene>
<reference evidence="4" key="1">
    <citation type="submission" date="2014-12" db="EMBL/GenBank/DDBJ databases">
        <title>Insight into the proteome of Arion vulgaris.</title>
        <authorList>
            <person name="Aradska J."/>
            <person name="Bulat T."/>
            <person name="Smidak R."/>
            <person name="Sarate P."/>
            <person name="Gangsoo J."/>
            <person name="Sialana F."/>
            <person name="Bilban M."/>
            <person name="Lubec G."/>
        </authorList>
    </citation>
    <scope>NUCLEOTIDE SEQUENCE</scope>
    <source>
        <tissue evidence="4">Skin</tissue>
    </source>
</reference>
<keyword evidence="3" id="KW-0969">Cilium</keyword>
<dbReference type="AlphaFoldDB" id="A0A0B6ZL75"/>
<dbReference type="InterPro" id="IPR000435">
    <property type="entry name" value="Tektins"/>
</dbReference>
<name>A0A0B6ZL75_9EUPU</name>
<evidence type="ECO:0000256" key="2">
    <source>
        <dbReference type="ARBA" id="ARBA00022490"/>
    </source>
</evidence>
<organism evidence="4">
    <name type="scientific">Arion vulgaris</name>
    <dbReference type="NCBI Taxonomy" id="1028688"/>
    <lineage>
        <taxon>Eukaryota</taxon>
        <taxon>Metazoa</taxon>
        <taxon>Spiralia</taxon>
        <taxon>Lophotrochozoa</taxon>
        <taxon>Mollusca</taxon>
        <taxon>Gastropoda</taxon>
        <taxon>Heterobranchia</taxon>
        <taxon>Euthyneura</taxon>
        <taxon>Panpulmonata</taxon>
        <taxon>Eupulmonata</taxon>
        <taxon>Stylommatophora</taxon>
        <taxon>Helicina</taxon>
        <taxon>Arionoidea</taxon>
        <taxon>Arionidae</taxon>
        <taxon>Arion</taxon>
    </lineage>
</organism>